<keyword evidence="1" id="KW-0560">Oxidoreductase</keyword>
<dbReference type="PANTHER" id="PTHR13847:SF281">
    <property type="entry name" value="FAD DEPENDENT OXIDOREDUCTASE DOMAIN-CONTAINING PROTEIN"/>
    <property type="match status" value="1"/>
</dbReference>
<evidence type="ECO:0000313" key="5">
    <source>
        <dbReference type="Proteomes" id="UP000634004"/>
    </source>
</evidence>
<feature type="compositionally biased region" description="Basic and acidic residues" evidence="2">
    <location>
        <begin position="1"/>
        <end position="14"/>
    </location>
</feature>
<dbReference type="GO" id="GO:0016491">
    <property type="term" value="F:oxidoreductase activity"/>
    <property type="evidence" value="ECO:0007669"/>
    <property type="project" value="UniProtKB-KW"/>
</dbReference>
<protein>
    <submittedName>
        <fullName evidence="4">Oxidoreductase</fullName>
    </submittedName>
</protein>
<evidence type="ECO:0000313" key="4">
    <source>
        <dbReference type="EMBL" id="GHB05562.1"/>
    </source>
</evidence>
<gene>
    <name evidence="4" type="ORF">GCM10009069_29960</name>
</gene>
<dbReference type="Proteomes" id="UP000634004">
    <property type="component" value="Unassembled WGS sequence"/>
</dbReference>
<dbReference type="InterPro" id="IPR006076">
    <property type="entry name" value="FAD-dep_OxRdtase"/>
</dbReference>
<evidence type="ECO:0000256" key="1">
    <source>
        <dbReference type="ARBA" id="ARBA00023002"/>
    </source>
</evidence>
<reference evidence="4" key="2">
    <citation type="submission" date="2020-09" db="EMBL/GenBank/DDBJ databases">
        <authorList>
            <person name="Sun Q."/>
            <person name="Kim S."/>
        </authorList>
    </citation>
    <scope>NUCLEOTIDE SEQUENCE</scope>
    <source>
        <strain evidence="4">KCTC 32513</strain>
    </source>
</reference>
<comment type="caution">
    <text evidence="4">The sequence shown here is derived from an EMBL/GenBank/DDBJ whole genome shotgun (WGS) entry which is preliminary data.</text>
</comment>
<dbReference type="GO" id="GO:0005737">
    <property type="term" value="C:cytoplasm"/>
    <property type="evidence" value="ECO:0007669"/>
    <property type="project" value="TreeGrafter"/>
</dbReference>
<keyword evidence="5" id="KW-1185">Reference proteome</keyword>
<feature type="region of interest" description="Disordered" evidence="2">
    <location>
        <begin position="1"/>
        <end position="21"/>
    </location>
</feature>
<reference evidence="4" key="1">
    <citation type="journal article" date="2014" name="Int. J. Syst. Evol. Microbiol.">
        <title>Complete genome sequence of Corynebacterium casei LMG S-19264T (=DSM 44701T), isolated from a smear-ripened cheese.</title>
        <authorList>
            <consortium name="US DOE Joint Genome Institute (JGI-PGF)"/>
            <person name="Walter F."/>
            <person name="Albersmeier A."/>
            <person name="Kalinowski J."/>
            <person name="Ruckert C."/>
        </authorList>
    </citation>
    <scope>NUCLEOTIDE SEQUENCE</scope>
    <source>
        <strain evidence="4">KCTC 32513</strain>
    </source>
</reference>
<dbReference type="SUPFAM" id="SSF51905">
    <property type="entry name" value="FAD/NAD(P)-binding domain"/>
    <property type="match status" value="1"/>
</dbReference>
<proteinExistence type="predicted"/>
<dbReference type="InterPro" id="IPR036188">
    <property type="entry name" value="FAD/NAD-bd_sf"/>
</dbReference>
<dbReference type="Gene3D" id="3.50.50.60">
    <property type="entry name" value="FAD/NAD(P)-binding domain"/>
    <property type="match status" value="1"/>
</dbReference>
<dbReference type="PANTHER" id="PTHR13847">
    <property type="entry name" value="SARCOSINE DEHYDROGENASE-RELATED"/>
    <property type="match status" value="1"/>
</dbReference>
<dbReference type="Gene3D" id="3.30.9.10">
    <property type="entry name" value="D-Amino Acid Oxidase, subunit A, domain 2"/>
    <property type="match status" value="1"/>
</dbReference>
<sequence length="439" mass="48034">MESHSRTFARDTLWEHTSPPGPKLGVLTENIKSDVVVIGGGVAGLSTALHLAEAGCSVTVIEAAEIGGGATGKSGGLMAPDFIRHGPDDIEKDLGEEWGQRLIQMVGRSTFQCFDLIEKYGISCDHTRDGFWTPAHNSAVADRLEDRVHQWKVRGFNVEYKSRVDTCEKLGSTKYCGAMYFADGGAVNPLALARGLADVALAKGAKIYAQSPVTQIKKQPGGWRVITKHGVINANRIVLAANGGNAALHHALKKTVLPLDVYEYASAPLSDLTRSKILPKGGSYTDKQPYMFTARYDASGRLIAALPDFFIKRSERDLIQEAKERLQDHFPILEGVSIEYIWKGRAWLNSSLLPKVYGLEEGAYAIQACNGRGLANNIVLGKELAAALTSGDMNELSVRVETARGIRGFFVAKYTPSFLMALAYMRHKLLTLRQRRKDK</sequence>
<accession>A0A8J3G3N4</accession>
<organism evidence="4 5">
    <name type="scientific">Algimonas arctica</name>
    <dbReference type="NCBI Taxonomy" id="1479486"/>
    <lineage>
        <taxon>Bacteria</taxon>
        <taxon>Pseudomonadati</taxon>
        <taxon>Pseudomonadota</taxon>
        <taxon>Alphaproteobacteria</taxon>
        <taxon>Maricaulales</taxon>
        <taxon>Robiginitomaculaceae</taxon>
        <taxon>Algimonas</taxon>
    </lineage>
</organism>
<dbReference type="Pfam" id="PF01266">
    <property type="entry name" value="DAO"/>
    <property type="match status" value="1"/>
</dbReference>
<dbReference type="EMBL" id="BMZH01000028">
    <property type="protein sequence ID" value="GHB05562.1"/>
    <property type="molecule type" value="Genomic_DNA"/>
</dbReference>
<name>A0A8J3G3N4_9PROT</name>
<evidence type="ECO:0000256" key="2">
    <source>
        <dbReference type="SAM" id="MobiDB-lite"/>
    </source>
</evidence>
<evidence type="ECO:0000259" key="3">
    <source>
        <dbReference type="Pfam" id="PF01266"/>
    </source>
</evidence>
<feature type="domain" description="FAD dependent oxidoreductase" evidence="3">
    <location>
        <begin position="34"/>
        <end position="386"/>
    </location>
</feature>
<dbReference type="RefSeq" id="WP_189499703.1">
    <property type="nucleotide sequence ID" value="NZ_BMZH01000028.1"/>
</dbReference>
<dbReference type="AlphaFoldDB" id="A0A8J3G3N4"/>